<dbReference type="EMBL" id="JAJMLW010000001">
    <property type="protein sequence ID" value="MCI2240803.1"/>
    <property type="molecule type" value="Genomic_DNA"/>
</dbReference>
<dbReference type="RefSeq" id="WP_242162394.1">
    <property type="nucleotide sequence ID" value="NZ_JAJMLW010000001.1"/>
</dbReference>
<dbReference type="InterPro" id="IPR013321">
    <property type="entry name" value="Arc_rbn_hlx_hlx"/>
</dbReference>
<dbReference type="Pfam" id="PF04221">
    <property type="entry name" value="RelB"/>
    <property type="match status" value="1"/>
</dbReference>
<accession>A0ABS9WD66</accession>
<comment type="caution">
    <text evidence="1">The sequence shown here is derived from an EMBL/GenBank/DDBJ whole genome shotgun (WGS) entry which is preliminary data.</text>
</comment>
<gene>
    <name evidence="1" type="ORF">LPT13_00310</name>
</gene>
<organism evidence="1 2">
    <name type="scientific">Adlercreutzia faecimuris</name>
    <dbReference type="NCBI Taxonomy" id="2897341"/>
    <lineage>
        <taxon>Bacteria</taxon>
        <taxon>Bacillati</taxon>
        <taxon>Actinomycetota</taxon>
        <taxon>Coriobacteriia</taxon>
        <taxon>Eggerthellales</taxon>
        <taxon>Eggerthellaceae</taxon>
        <taxon>Adlercreutzia</taxon>
    </lineage>
</organism>
<reference evidence="1" key="1">
    <citation type="submission" date="2021-11" db="EMBL/GenBank/DDBJ databases">
        <title>A Novel Adlercreutzia Species, isolated from a Allomyrina dichotoma larva feces.</title>
        <authorList>
            <person name="Suh M.K."/>
        </authorList>
    </citation>
    <scope>NUCLEOTIDE SEQUENCE</scope>
    <source>
        <strain evidence="1">JBNU-10</strain>
    </source>
</reference>
<proteinExistence type="predicted"/>
<dbReference type="Gene3D" id="1.10.1220.10">
    <property type="entry name" value="Met repressor-like"/>
    <property type="match status" value="1"/>
</dbReference>
<sequence>MESVLTVRLDAQMKERGSRVMRQAGLTPSQAVRQLFDYASRNDALPFPAAPKPGKEEVARRIAAFDRCHTKRPLTLTDDELREERMRERYGLDA</sequence>
<keyword evidence="2" id="KW-1185">Reference proteome</keyword>
<evidence type="ECO:0000313" key="2">
    <source>
        <dbReference type="Proteomes" id="UP001430755"/>
    </source>
</evidence>
<name>A0ABS9WD66_9ACTN</name>
<dbReference type="Proteomes" id="UP001430755">
    <property type="component" value="Unassembled WGS sequence"/>
</dbReference>
<dbReference type="InterPro" id="IPR007337">
    <property type="entry name" value="RelB/DinJ"/>
</dbReference>
<evidence type="ECO:0000313" key="1">
    <source>
        <dbReference type="EMBL" id="MCI2240803.1"/>
    </source>
</evidence>
<protein>
    <submittedName>
        <fullName evidence="1">Type II toxin-antitoxin system RelB/DinJ family antitoxin</fullName>
    </submittedName>
</protein>